<dbReference type="EMBL" id="JAMYWD010001396">
    <property type="protein sequence ID" value="KAJ4942682.1"/>
    <property type="molecule type" value="Genomic_DNA"/>
</dbReference>
<sequence>MPVQKLSQQSPVLQRIQPLHSNLPPDDASAKAISTITSPASLLPLDSSPSPIRASLQNLSATPFANPISRNDSLMTVNYSSRKAPPTCASNPSTLSSTSLPHVPANASCPIPKPNPSGVVSAVGIGKMQTDSNGKMAGDEPPSDEMENEMENDESRTKAKRSVRLARNNQTIATWRKRKSLYPLILQP</sequence>
<keyword evidence="3" id="KW-1185">Reference proteome</keyword>
<name>A0A9Q0GL70_9MAGN</name>
<proteinExistence type="predicted"/>
<feature type="region of interest" description="Disordered" evidence="1">
    <location>
        <begin position="1"/>
        <end position="29"/>
    </location>
</feature>
<accession>A0A9Q0GL70</accession>
<comment type="caution">
    <text evidence="2">The sequence shown here is derived from an EMBL/GenBank/DDBJ whole genome shotgun (WGS) entry which is preliminary data.</text>
</comment>
<evidence type="ECO:0000256" key="1">
    <source>
        <dbReference type="SAM" id="MobiDB-lite"/>
    </source>
</evidence>
<reference evidence="2" key="1">
    <citation type="journal article" date="2023" name="Plant J.">
        <title>The genome of the king protea, Protea cynaroides.</title>
        <authorList>
            <person name="Chang J."/>
            <person name="Duong T.A."/>
            <person name="Schoeman C."/>
            <person name="Ma X."/>
            <person name="Roodt D."/>
            <person name="Barker N."/>
            <person name="Li Z."/>
            <person name="Van de Peer Y."/>
            <person name="Mizrachi E."/>
        </authorList>
    </citation>
    <scope>NUCLEOTIDE SEQUENCE</scope>
    <source>
        <tissue evidence="2">Young leaves</tissue>
    </source>
</reference>
<feature type="region of interest" description="Disordered" evidence="1">
    <location>
        <begin position="127"/>
        <end position="165"/>
    </location>
</feature>
<dbReference type="Proteomes" id="UP001141806">
    <property type="component" value="Unassembled WGS sequence"/>
</dbReference>
<evidence type="ECO:0000313" key="3">
    <source>
        <dbReference type="Proteomes" id="UP001141806"/>
    </source>
</evidence>
<evidence type="ECO:0000313" key="2">
    <source>
        <dbReference type="EMBL" id="KAJ4942682.1"/>
    </source>
</evidence>
<organism evidence="2 3">
    <name type="scientific">Protea cynaroides</name>
    <dbReference type="NCBI Taxonomy" id="273540"/>
    <lineage>
        <taxon>Eukaryota</taxon>
        <taxon>Viridiplantae</taxon>
        <taxon>Streptophyta</taxon>
        <taxon>Embryophyta</taxon>
        <taxon>Tracheophyta</taxon>
        <taxon>Spermatophyta</taxon>
        <taxon>Magnoliopsida</taxon>
        <taxon>Proteales</taxon>
        <taxon>Proteaceae</taxon>
        <taxon>Protea</taxon>
    </lineage>
</organism>
<feature type="compositionally biased region" description="Polar residues" evidence="1">
    <location>
        <begin position="1"/>
        <end position="12"/>
    </location>
</feature>
<feature type="compositionally biased region" description="Acidic residues" evidence="1">
    <location>
        <begin position="141"/>
        <end position="152"/>
    </location>
</feature>
<gene>
    <name evidence="2" type="ORF">NE237_000062</name>
</gene>
<protein>
    <submittedName>
        <fullName evidence="2">Uncharacterized protein</fullName>
    </submittedName>
</protein>
<dbReference type="AlphaFoldDB" id="A0A9Q0GL70"/>